<evidence type="ECO:0000256" key="7">
    <source>
        <dbReference type="SAM" id="MobiDB-lite"/>
    </source>
</evidence>
<dbReference type="GO" id="GO:0008168">
    <property type="term" value="F:methyltransferase activity"/>
    <property type="evidence" value="ECO:0007669"/>
    <property type="project" value="UniProtKB-KW"/>
</dbReference>
<dbReference type="Pfam" id="PF02801">
    <property type="entry name" value="Ketoacyl-synt_C"/>
    <property type="match status" value="1"/>
</dbReference>
<dbReference type="Gene3D" id="3.40.50.150">
    <property type="entry name" value="Vaccinia Virus protein VP39"/>
    <property type="match status" value="1"/>
</dbReference>
<dbReference type="GO" id="GO:0032259">
    <property type="term" value="P:methylation"/>
    <property type="evidence" value="ECO:0007669"/>
    <property type="project" value="UniProtKB-KW"/>
</dbReference>
<dbReference type="InterPro" id="IPR016039">
    <property type="entry name" value="Thiolase-like"/>
</dbReference>
<dbReference type="SUPFAM" id="SSF53335">
    <property type="entry name" value="S-adenosyl-L-methionine-dependent methyltransferases"/>
    <property type="match status" value="1"/>
</dbReference>
<dbReference type="PANTHER" id="PTHR43775:SF49">
    <property type="entry name" value="SYNTHASE, PUTATIVE (JCVI)-RELATED"/>
    <property type="match status" value="1"/>
</dbReference>
<dbReference type="InterPro" id="IPR056501">
    <property type="entry name" value="NAD-bd_HRPKS_sdrA"/>
</dbReference>
<dbReference type="PROSITE" id="PS52004">
    <property type="entry name" value="KS3_2"/>
    <property type="match status" value="1"/>
</dbReference>
<evidence type="ECO:0000256" key="3">
    <source>
        <dbReference type="ARBA" id="ARBA00022603"/>
    </source>
</evidence>
<dbReference type="Pfam" id="PF21089">
    <property type="entry name" value="PKS_DH_N"/>
    <property type="match status" value="1"/>
</dbReference>
<keyword evidence="2" id="KW-0597">Phosphoprotein</keyword>
<keyword evidence="4" id="KW-0808">Transferase</keyword>
<protein>
    <submittedName>
        <fullName evidence="10">Highly reducing polyketide synthase gloL</fullName>
    </submittedName>
</protein>
<accession>A0A8H6VIF7</accession>
<feature type="region of interest" description="Disordered" evidence="7">
    <location>
        <begin position="87"/>
        <end position="107"/>
    </location>
</feature>
<dbReference type="InterPro" id="IPR020841">
    <property type="entry name" value="PKS_Beta-ketoAc_synthase_dom"/>
</dbReference>
<dbReference type="InterPro" id="IPR050091">
    <property type="entry name" value="PKS_NRPS_Biosynth_Enz"/>
</dbReference>
<dbReference type="SMART" id="SM00825">
    <property type="entry name" value="PKS_KS"/>
    <property type="match status" value="1"/>
</dbReference>
<dbReference type="EMBL" id="JABCIY010000193">
    <property type="protein sequence ID" value="KAF7189209.1"/>
    <property type="molecule type" value="Genomic_DNA"/>
</dbReference>
<evidence type="ECO:0000256" key="4">
    <source>
        <dbReference type="ARBA" id="ARBA00022679"/>
    </source>
</evidence>
<dbReference type="InterPro" id="IPR049900">
    <property type="entry name" value="PKS_mFAS_DH"/>
</dbReference>
<dbReference type="Pfam" id="PF00698">
    <property type="entry name" value="Acyl_transf_1"/>
    <property type="match status" value="1"/>
</dbReference>
<organism evidence="10 11">
    <name type="scientific">Pseudocercospora fuligena</name>
    <dbReference type="NCBI Taxonomy" id="685502"/>
    <lineage>
        <taxon>Eukaryota</taxon>
        <taxon>Fungi</taxon>
        <taxon>Dikarya</taxon>
        <taxon>Ascomycota</taxon>
        <taxon>Pezizomycotina</taxon>
        <taxon>Dothideomycetes</taxon>
        <taxon>Dothideomycetidae</taxon>
        <taxon>Mycosphaerellales</taxon>
        <taxon>Mycosphaerellaceae</taxon>
        <taxon>Pseudocercospora</taxon>
    </lineage>
</organism>
<feature type="domain" description="Ketosynthase family 3 (KS3)" evidence="8">
    <location>
        <begin position="51"/>
        <end position="468"/>
    </location>
</feature>
<evidence type="ECO:0000313" key="11">
    <source>
        <dbReference type="Proteomes" id="UP000660729"/>
    </source>
</evidence>
<proteinExistence type="predicted"/>
<feature type="domain" description="PKS/mFAS DH" evidence="9">
    <location>
        <begin position="802"/>
        <end position="1089"/>
    </location>
</feature>
<keyword evidence="11" id="KW-1185">Reference proteome</keyword>
<gene>
    <name evidence="10" type="ORF">HII31_09362</name>
</gene>
<sequence>MSQCDSPITHFPYVRRLIMNGYIEHTNVENHQAEDTTQHASQLISASAEPPPAIAIIGMGMRLPGGVHNADDFWKLLIDGKDGFGPMPKSRYSEQEHEDNASSTAARSKTQGYFLQDDIAHFDVRFFNIADRHAAIMDPQQRLLQEVAWECLENGGQTDFRGKDIGCFVGVFGSDWLELSMLDKQNLIGKQVVGSQDFCLANQVSQVLEITGPSVTIKTGCSSSMTALHSACQALYSDECSAAIVAGSSLNLTPTLTDSLAVYRAVSAGGICKTFDADANGYGRGEAVNAILIKKLDDAMRDGDAIRAVIRATATNSDGRQEVSGAPKEEAQESVIRKAYAKAGIQDFSKTAFVECHGTGTQKGDTTEAAAIASVFTDGIMIGAVKPNVGHSEGAAGITSIIKAVLALENKIIPPNIHMNEPNPHIPFESKGLTVPLKPTPFPRGCAERISVCSMGAGGSNVHHYNDYPTHHRGASKIAVLNNAREDDFDNAEISQPICTAIQIGVTNLIASWGVKAESSVGHSSGEIAAAYAAGALSMDVAITLSYYRGQTIKSHSPSGAMAAVGLSKELIAPLLTHGVTVACENSPRNVTIAGEVEHIDLVLKQISSRYPDALCKKLNVKTAYHSTSMKTAAAEYAKLISDHVLPMKHTMKPMYSSSLGRMINRVGDLDATYWRETMTAPVLFSTAVSKFLSDIKANTLLLEIGPHAALLGPIREILNDYNGDFAVDCIPSLTREEDEAKCLLTLAGQLYARQVSLDLSTINGPGTLVTNLPPYSWDHDKRYWYESRMSRTWRNSKYPSHELLGSRSLESTNSEPSWRNCINIENVPWILDHNVAGEIVFPCAGYICMLGEAIRQKTGNTGYTIRELFIRSALVLQTQNITEIVTGLKAVQLTDSVDSAAWYDFTVSSFDGKEWRKHCVGQIRGGDTGVEVPDVPEHPLARRIDTERWYNTMADHGLKYGDSFKKICDISCSPADYEAIAKAEIEESVADTYVIHPTLMDQVFQLSGVAGCKGLSRNVHTLGVPISIEEIQVAAKATSLTARAAFLQARDGTLDMTSGGTMMATSDGKLALYIKGARFFPLKYQPSQPGTAPLGSRVEWRPYIDLLPSSELVSPSEVQTKQIGLIIKMVIMAAEEWSDSMGMGVASLSSAMRVEFDELMGENKGRIREILQSILPLEDEWPLKPGASRPKYLKDVESAIKGSDAALKPMRVFLETFLEMMEGKIPFMTYAFLDRGVPTVYDFTSTVFYLGRPLSLMGHANPSLKDLEIGTKRCGTTAALLSCLHSKESVALFSKFVFATGSSKLLEEANEMFGGIDGFESRSLELKEDFIKQGLEENSFDFIMAPYDLPKYADFSGMLARIMKVLTPGGRLIIHEITPPVPVADYFMATPPVASLFGDRLKSQVPYPKELWTNALAAQGFEDIYSYTSADYGNSWSAKVSISSIKPRPAQTPGGIDLICLDRSHEWVQNVDRRLRQAGYKTQLHTMHTVPDAKTDVIVLVDVEEPFLKDISKEDYDGLIKYMSQRRRTLWITRPAQITCSDPSQGLVLGLARTARFESGHDFATLEVNELNDCAAKAVVKVYHKLTIQPSVGKGAPDVEFALQDGVVHVPRYHWMPLTQSGRENTTSLKSKNDEKMALSVGSPPSLETLHWKAKACLSWHVE</sequence>
<evidence type="ECO:0000256" key="1">
    <source>
        <dbReference type="ARBA" id="ARBA00022450"/>
    </source>
</evidence>
<dbReference type="InterPro" id="IPR042104">
    <property type="entry name" value="PKS_dehydratase_sf"/>
</dbReference>
<feature type="region of interest" description="C-terminal hotdog fold" evidence="6">
    <location>
        <begin position="942"/>
        <end position="1089"/>
    </location>
</feature>
<reference evidence="10" key="1">
    <citation type="submission" date="2020-04" db="EMBL/GenBank/DDBJ databases">
        <title>Draft genome resource of the tomato pathogen Pseudocercospora fuligena.</title>
        <authorList>
            <person name="Zaccaron A."/>
        </authorList>
    </citation>
    <scope>NUCLEOTIDE SEQUENCE</scope>
    <source>
        <strain evidence="10">PF001</strain>
    </source>
</reference>
<name>A0A8H6VIF7_9PEZI</name>
<dbReference type="InterPro" id="IPR049552">
    <property type="entry name" value="PKS_DH_N"/>
</dbReference>
<evidence type="ECO:0000256" key="6">
    <source>
        <dbReference type="PROSITE-ProRule" id="PRU01363"/>
    </source>
</evidence>
<dbReference type="InterPro" id="IPR029063">
    <property type="entry name" value="SAM-dependent_MTases_sf"/>
</dbReference>
<keyword evidence="5" id="KW-0511">Multifunctional enzyme</keyword>
<dbReference type="SUPFAM" id="SSF55048">
    <property type="entry name" value="Probable ACP-binding domain of malonyl-CoA ACP transacylase"/>
    <property type="match status" value="1"/>
</dbReference>
<dbReference type="SMART" id="SM00826">
    <property type="entry name" value="PKS_DH"/>
    <property type="match status" value="1"/>
</dbReference>
<evidence type="ECO:0000256" key="2">
    <source>
        <dbReference type="ARBA" id="ARBA00022553"/>
    </source>
</evidence>
<dbReference type="InterPro" id="IPR014031">
    <property type="entry name" value="Ketoacyl_synth_C"/>
</dbReference>
<feature type="compositionally biased region" description="Basic and acidic residues" evidence="7">
    <location>
        <begin position="91"/>
        <end position="100"/>
    </location>
</feature>
<dbReference type="Pfam" id="PF23114">
    <property type="entry name" value="NAD-bd_HRPKS_sdrA"/>
    <property type="match status" value="1"/>
</dbReference>
<dbReference type="Gene3D" id="3.40.47.10">
    <property type="match status" value="1"/>
</dbReference>
<dbReference type="PROSITE" id="PS00606">
    <property type="entry name" value="KS3_1"/>
    <property type="match status" value="1"/>
</dbReference>
<comment type="caution">
    <text evidence="10">The sequence shown here is derived from an EMBL/GenBank/DDBJ whole genome shotgun (WGS) entry which is preliminary data.</text>
</comment>
<feature type="active site" description="Proton acceptor; for dehydratase activity" evidence="6">
    <location>
        <position position="834"/>
    </location>
</feature>
<dbReference type="PANTHER" id="PTHR43775">
    <property type="entry name" value="FATTY ACID SYNTHASE"/>
    <property type="match status" value="1"/>
</dbReference>
<dbReference type="SMART" id="SM00827">
    <property type="entry name" value="PKS_AT"/>
    <property type="match status" value="1"/>
</dbReference>
<dbReference type="InterPro" id="IPR014030">
    <property type="entry name" value="Ketoacyl_synth_N"/>
</dbReference>
<evidence type="ECO:0000256" key="5">
    <source>
        <dbReference type="ARBA" id="ARBA00023268"/>
    </source>
</evidence>
<feature type="region of interest" description="N-terminal hotdog fold" evidence="6">
    <location>
        <begin position="802"/>
        <end position="931"/>
    </location>
</feature>
<dbReference type="GO" id="GO:0004315">
    <property type="term" value="F:3-oxoacyl-[acyl-carrier-protein] synthase activity"/>
    <property type="evidence" value="ECO:0007669"/>
    <property type="project" value="InterPro"/>
</dbReference>
<dbReference type="InterPro" id="IPR018201">
    <property type="entry name" value="Ketoacyl_synth_AS"/>
</dbReference>
<dbReference type="OrthoDB" id="329835at2759"/>
<dbReference type="Pfam" id="PF14765">
    <property type="entry name" value="PS-DH"/>
    <property type="match status" value="1"/>
</dbReference>
<dbReference type="Gene3D" id="3.10.129.110">
    <property type="entry name" value="Polyketide synthase dehydratase"/>
    <property type="match status" value="1"/>
</dbReference>
<dbReference type="SUPFAM" id="SSF52151">
    <property type="entry name" value="FabD/lysophospholipase-like"/>
    <property type="match status" value="1"/>
</dbReference>
<dbReference type="CDD" id="cd00833">
    <property type="entry name" value="PKS"/>
    <property type="match status" value="1"/>
</dbReference>
<keyword evidence="1" id="KW-0596">Phosphopantetheine</keyword>
<dbReference type="PROSITE" id="PS52019">
    <property type="entry name" value="PKS_MFAS_DH"/>
    <property type="match status" value="1"/>
</dbReference>
<evidence type="ECO:0000259" key="9">
    <source>
        <dbReference type="PROSITE" id="PS52019"/>
    </source>
</evidence>
<dbReference type="InterPro" id="IPR020807">
    <property type="entry name" value="PKS_DH"/>
</dbReference>
<dbReference type="GO" id="GO:0006633">
    <property type="term" value="P:fatty acid biosynthetic process"/>
    <property type="evidence" value="ECO:0007669"/>
    <property type="project" value="InterPro"/>
</dbReference>
<dbReference type="GO" id="GO:0004312">
    <property type="term" value="F:fatty acid synthase activity"/>
    <property type="evidence" value="ECO:0007669"/>
    <property type="project" value="TreeGrafter"/>
</dbReference>
<dbReference type="InterPro" id="IPR001227">
    <property type="entry name" value="Ac_transferase_dom_sf"/>
</dbReference>
<dbReference type="InterPro" id="IPR016035">
    <property type="entry name" value="Acyl_Trfase/lysoPLipase"/>
</dbReference>
<keyword evidence="3" id="KW-0489">Methyltransferase</keyword>
<evidence type="ECO:0000313" key="10">
    <source>
        <dbReference type="EMBL" id="KAF7189209.1"/>
    </source>
</evidence>
<dbReference type="Pfam" id="PF00109">
    <property type="entry name" value="ketoacyl-synt"/>
    <property type="match status" value="1"/>
</dbReference>
<dbReference type="SUPFAM" id="SSF53901">
    <property type="entry name" value="Thiolase-like"/>
    <property type="match status" value="1"/>
</dbReference>
<dbReference type="GO" id="GO:0044550">
    <property type="term" value="P:secondary metabolite biosynthetic process"/>
    <property type="evidence" value="ECO:0007669"/>
    <property type="project" value="UniProtKB-ARBA"/>
</dbReference>
<feature type="active site" description="Proton donor; for dehydratase activity" evidence="6">
    <location>
        <position position="1002"/>
    </location>
</feature>
<dbReference type="InterPro" id="IPR016036">
    <property type="entry name" value="Malonyl_transacylase_ACP-bd"/>
</dbReference>
<dbReference type="Gene3D" id="3.40.366.10">
    <property type="entry name" value="Malonyl-Coenzyme A Acyl Carrier Protein, domain 2"/>
    <property type="match status" value="1"/>
</dbReference>
<dbReference type="Proteomes" id="UP000660729">
    <property type="component" value="Unassembled WGS sequence"/>
</dbReference>
<dbReference type="InterPro" id="IPR014043">
    <property type="entry name" value="Acyl_transferase_dom"/>
</dbReference>
<evidence type="ECO:0000259" key="8">
    <source>
        <dbReference type="PROSITE" id="PS52004"/>
    </source>
</evidence>
<dbReference type="InterPro" id="IPR049551">
    <property type="entry name" value="PKS_DH_C"/>
</dbReference>